<organism evidence="1 2">
    <name type="scientific">Paenibacillus chartarius</name>
    <dbReference type="NCBI Taxonomy" id="747481"/>
    <lineage>
        <taxon>Bacteria</taxon>
        <taxon>Bacillati</taxon>
        <taxon>Bacillota</taxon>
        <taxon>Bacilli</taxon>
        <taxon>Bacillales</taxon>
        <taxon>Paenibacillaceae</taxon>
        <taxon>Paenibacillus</taxon>
    </lineage>
</organism>
<proteinExistence type="predicted"/>
<reference evidence="1 2" key="1">
    <citation type="submission" date="2024-09" db="EMBL/GenBank/DDBJ databases">
        <authorList>
            <person name="Sun Q."/>
            <person name="Mori K."/>
        </authorList>
    </citation>
    <scope>NUCLEOTIDE SEQUENCE [LARGE SCALE GENOMIC DNA]</scope>
    <source>
        <strain evidence="1 2">CCM 7759</strain>
    </source>
</reference>
<gene>
    <name evidence="1" type="ORF">ACFFK0_06520</name>
</gene>
<dbReference type="RefSeq" id="WP_377469199.1">
    <property type="nucleotide sequence ID" value="NZ_JBHLWN010000026.1"/>
</dbReference>
<name>A0ABV6DHJ0_9BACL</name>
<evidence type="ECO:0000313" key="1">
    <source>
        <dbReference type="EMBL" id="MFC0212111.1"/>
    </source>
</evidence>
<dbReference type="Proteomes" id="UP001589776">
    <property type="component" value="Unassembled WGS sequence"/>
</dbReference>
<comment type="caution">
    <text evidence="1">The sequence shown here is derived from an EMBL/GenBank/DDBJ whole genome shotgun (WGS) entry which is preliminary data.</text>
</comment>
<dbReference type="EMBL" id="JBHLWN010000026">
    <property type="protein sequence ID" value="MFC0212111.1"/>
    <property type="molecule type" value="Genomic_DNA"/>
</dbReference>
<protein>
    <submittedName>
        <fullName evidence="1">Uncharacterized protein</fullName>
    </submittedName>
</protein>
<keyword evidence="2" id="KW-1185">Reference proteome</keyword>
<accession>A0ABV6DHJ0</accession>
<sequence>MNRKLNQADLWLIDEITNELQRRFRISLDKAKECVRNSNLIPMLYSDQEFVHHEDLHLWIRVIAQQNKLIDPDKIRLALLAGGSVKTKHHIDAQLICREVRGKE</sequence>
<evidence type="ECO:0000313" key="2">
    <source>
        <dbReference type="Proteomes" id="UP001589776"/>
    </source>
</evidence>